<dbReference type="EMBL" id="JAVDTF010000004">
    <property type="protein sequence ID" value="MDR6785350.1"/>
    <property type="molecule type" value="Genomic_DNA"/>
</dbReference>
<sequence length="144" mass="16524">MKYLIFALCFIGIILFKKDSEAQQAPCEKYYDKTMRSFVYTSVDEMPEYPGGYGNFSSFFATRVKYDTSNSETLQGKVTLVFIVDTLGNVRNAGIYKKLAKDNSRLEKEYLSVLTKTLKWKPGRCNGKKVPVRFIAPFLINLQK</sequence>
<organism evidence="1 2">
    <name type="scientific">Pedobacter africanus</name>
    <dbReference type="NCBI Taxonomy" id="151894"/>
    <lineage>
        <taxon>Bacteria</taxon>
        <taxon>Pseudomonadati</taxon>
        <taxon>Bacteroidota</taxon>
        <taxon>Sphingobacteriia</taxon>
        <taxon>Sphingobacteriales</taxon>
        <taxon>Sphingobacteriaceae</taxon>
        <taxon>Pedobacter</taxon>
    </lineage>
</organism>
<evidence type="ECO:0000313" key="2">
    <source>
        <dbReference type="Proteomes" id="UP001246858"/>
    </source>
</evidence>
<name>A0ACC6L136_9SPHI</name>
<dbReference type="Proteomes" id="UP001246858">
    <property type="component" value="Unassembled WGS sequence"/>
</dbReference>
<gene>
    <name evidence="1" type="ORF">J2X78_003935</name>
</gene>
<proteinExistence type="predicted"/>
<reference evidence="1" key="1">
    <citation type="submission" date="2023-07" db="EMBL/GenBank/DDBJ databases">
        <title>Sorghum-associated microbial communities from plants grown in Nebraska, USA.</title>
        <authorList>
            <person name="Schachtman D."/>
        </authorList>
    </citation>
    <scope>NUCLEOTIDE SEQUENCE</scope>
    <source>
        <strain evidence="1">2697</strain>
    </source>
</reference>
<keyword evidence="2" id="KW-1185">Reference proteome</keyword>
<comment type="caution">
    <text evidence="1">The sequence shown here is derived from an EMBL/GenBank/DDBJ whole genome shotgun (WGS) entry which is preliminary data.</text>
</comment>
<evidence type="ECO:0000313" key="1">
    <source>
        <dbReference type="EMBL" id="MDR6785350.1"/>
    </source>
</evidence>
<protein>
    <submittedName>
        <fullName evidence="1">Uncharacterized protein</fullName>
    </submittedName>
</protein>
<accession>A0ACC6L136</accession>